<dbReference type="PANTHER" id="PTHR11614">
    <property type="entry name" value="PHOSPHOLIPASE-RELATED"/>
    <property type="match status" value="1"/>
</dbReference>
<gene>
    <name evidence="2" type="ORF">SAMN05660359_03625</name>
</gene>
<dbReference type="InterPro" id="IPR051044">
    <property type="entry name" value="MAG_DAG_Lipase"/>
</dbReference>
<dbReference type="RefSeq" id="WP_075014930.1">
    <property type="nucleotide sequence ID" value="NZ_FOWE01000009.1"/>
</dbReference>
<evidence type="ECO:0000313" key="3">
    <source>
        <dbReference type="Proteomes" id="UP000183642"/>
    </source>
</evidence>
<dbReference type="Pfam" id="PF12146">
    <property type="entry name" value="Hydrolase_4"/>
    <property type="match status" value="1"/>
</dbReference>
<dbReference type="EMBL" id="FOWE01000009">
    <property type="protein sequence ID" value="SFO46477.1"/>
    <property type="molecule type" value="Genomic_DNA"/>
</dbReference>
<evidence type="ECO:0000313" key="2">
    <source>
        <dbReference type="EMBL" id="SFO46477.1"/>
    </source>
</evidence>
<dbReference type="Gene3D" id="3.40.50.1820">
    <property type="entry name" value="alpha/beta hydrolase"/>
    <property type="match status" value="1"/>
</dbReference>
<dbReference type="Proteomes" id="UP000183642">
    <property type="component" value="Unassembled WGS sequence"/>
</dbReference>
<accession>A0A1I5HE38</accession>
<evidence type="ECO:0000259" key="1">
    <source>
        <dbReference type="Pfam" id="PF12146"/>
    </source>
</evidence>
<dbReference type="AlphaFoldDB" id="A0A1I5HE38"/>
<dbReference type="InterPro" id="IPR022742">
    <property type="entry name" value="Hydrolase_4"/>
</dbReference>
<dbReference type="GO" id="GO:0016787">
    <property type="term" value="F:hydrolase activity"/>
    <property type="evidence" value="ECO:0007669"/>
    <property type="project" value="UniProtKB-KW"/>
</dbReference>
<proteinExistence type="predicted"/>
<reference evidence="3" key="1">
    <citation type="submission" date="2016-10" db="EMBL/GenBank/DDBJ databases">
        <authorList>
            <person name="Varghese N."/>
            <person name="Submissions S."/>
        </authorList>
    </citation>
    <scope>NUCLEOTIDE SEQUENCE [LARGE SCALE GENOMIC DNA]</scope>
    <source>
        <strain evidence="3">DSM 43161</strain>
    </source>
</reference>
<name>A0A1I5HE38_9ACTN</name>
<dbReference type="SUPFAM" id="SSF53474">
    <property type="entry name" value="alpha/beta-Hydrolases"/>
    <property type="match status" value="1"/>
</dbReference>
<dbReference type="OrthoDB" id="9806902at2"/>
<organism evidence="2 3">
    <name type="scientific">Geodermatophilus obscurus</name>
    <dbReference type="NCBI Taxonomy" id="1861"/>
    <lineage>
        <taxon>Bacteria</taxon>
        <taxon>Bacillati</taxon>
        <taxon>Actinomycetota</taxon>
        <taxon>Actinomycetes</taxon>
        <taxon>Geodermatophilales</taxon>
        <taxon>Geodermatophilaceae</taxon>
        <taxon>Geodermatophilus</taxon>
    </lineage>
</organism>
<sequence>MTTPTYTDARDGTRLAEHRWLPEGEVRATIQLVHGLSEHAGRYARLAGALTAAGFAVAALDQRGHGLTARSTGPGGFGPGATSEAVLDDVRDLGDRLAAEHPGLPRFLLGHSLGSAVALASAEQDGEELDGLVLSGPIGVAPHLAAAVPQLEAAVAAGTGDRPMDALSGFNAPFEPARTPHDWLSRDEAEVDAYLADPLCGDDFPPTHAYGAGMFALVVRCATPEAVAGLPAGLPVLLLSGQRDPVGGEDAAQVTALAGLLRDRGLPVEQRVYPDARHEVFNETNRDEVTADLLAWLEARLDAGLEAGSEARPG</sequence>
<keyword evidence="2" id="KW-0378">Hydrolase</keyword>
<protein>
    <submittedName>
        <fullName evidence="2">Lysophospholipase, alpha-beta hydrolase superfamily</fullName>
    </submittedName>
</protein>
<feature type="domain" description="Serine aminopeptidase S33" evidence="1">
    <location>
        <begin position="25"/>
        <end position="285"/>
    </location>
</feature>
<keyword evidence="3" id="KW-1185">Reference proteome</keyword>
<dbReference type="InterPro" id="IPR029058">
    <property type="entry name" value="AB_hydrolase_fold"/>
</dbReference>